<comment type="caution">
    <text evidence="1">The sequence shown here is derived from an EMBL/GenBank/DDBJ whole genome shotgun (WGS) entry which is preliminary data.</text>
</comment>
<evidence type="ECO:0000313" key="2">
    <source>
        <dbReference type="Proteomes" id="UP000829398"/>
    </source>
</evidence>
<accession>A0ACB8LLT8</accession>
<dbReference type="EMBL" id="CM039173">
    <property type="protein sequence ID" value="KAH9774497.1"/>
    <property type="molecule type" value="Genomic_DNA"/>
</dbReference>
<reference evidence="2" key="1">
    <citation type="journal article" date="2023" name="Hortic. Res.">
        <title>A chromosome-level phased genome enabling allele-level studies in sweet orange: a case study on citrus Huanglongbing tolerance.</title>
        <authorList>
            <person name="Wu B."/>
            <person name="Yu Q."/>
            <person name="Deng Z."/>
            <person name="Duan Y."/>
            <person name="Luo F."/>
            <person name="Gmitter F. Jr."/>
        </authorList>
    </citation>
    <scope>NUCLEOTIDE SEQUENCE [LARGE SCALE GENOMIC DNA]</scope>
    <source>
        <strain evidence="2">cv. Valencia</strain>
    </source>
</reference>
<protein>
    <submittedName>
        <fullName evidence="1">Delta-latroinsectotoxin-Lt1a protein</fullName>
    </submittedName>
</protein>
<organism evidence="1 2">
    <name type="scientific">Citrus sinensis</name>
    <name type="common">Sweet orange</name>
    <name type="synonym">Citrus aurantium var. sinensis</name>
    <dbReference type="NCBI Taxonomy" id="2711"/>
    <lineage>
        <taxon>Eukaryota</taxon>
        <taxon>Viridiplantae</taxon>
        <taxon>Streptophyta</taxon>
        <taxon>Embryophyta</taxon>
        <taxon>Tracheophyta</taxon>
        <taxon>Spermatophyta</taxon>
        <taxon>Magnoliopsida</taxon>
        <taxon>eudicotyledons</taxon>
        <taxon>Gunneridae</taxon>
        <taxon>Pentapetalae</taxon>
        <taxon>rosids</taxon>
        <taxon>malvids</taxon>
        <taxon>Sapindales</taxon>
        <taxon>Rutaceae</taxon>
        <taxon>Aurantioideae</taxon>
        <taxon>Citrus</taxon>
    </lineage>
</organism>
<sequence length="316" mass="35470">MLNTYPVVCGYYVKRPSTNSHANTTINDHESSAIHFRSPCCSETEVLSRFTTPSRYSSSRGSNNNNSFLHDELPAGEAPQNRLIIVDPHDDDGDGWYYGSSHKCLLICFRIIWKLLLSLGIVLLVYYMASKPPPPKISIKMAGVHQFGLGEGVDGTGVATKTLTCNCSIDLIIDNKSKLFGLHIHPPIIEMSFGRFPFASSHGRKLYAASHGSSLFQLSFGTRNRPMYGAGRNMQDLLASRKGLPLIIRMSFRSNYRVVGDLIKSNFLHRSECFLFLHRNYDKRHATQHSSGQIKNSSVESELFVLCYCSKHWVSK</sequence>
<dbReference type="Proteomes" id="UP000829398">
    <property type="component" value="Chromosome 4"/>
</dbReference>
<name>A0ACB8LLT8_CITSI</name>
<gene>
    <name evidence="1" type="ORF">KPL71_013665</name>
</gene>
<evidence type="ECO:0000313" key="1">
    <source>
        <dbReference type="EMBL" id="KAH9774497.1"/>
    </source>
</evidence>
<keyword evidence="2" id="KW-1185">Reference proteome</keyword>
<proteinExistence type="predicted"/>